<reference evidence="4 5" key="1">
    <citation type="submission" date="2018-11" db="EMBL/GenBank/DDBJ databases">
        <title>Genomic Encyclopedia of Type Strains, Phase IV (KMG-IV): sequencing the most valuable type-strain genomes for metagenomic binning, comparative biology and taxonomic classification.</title>
        <authorList>
            <person name="Goeker M."/>
        </authorList>
    </citation>
    <scope>NUCLEOTIDE SEQUENCE [LARGE SCALE GENOMIC DNA]</scope>
    <source>
        <strain evidence="4 5">DSM 25623</strain>
    </source>
</reference>
<evidence type="ECO:0000313" key="5">
    <source>
        <dbReference type="Proteomes" id="UP000269708"/>
    </source>
</evidence>
<dbReference type="Pfam" id="PF00072">
    <property type="entry name" value="Response_reg"/>
    <property type="match status" value="1"/>
</dbReference>
<dbReference type="PROSITE" id="PS50110">
    <property type="entry name" value="RESPONSE_REGULATORY"/>
    <property type="match status" value="1"/>
</dbReference>
<keyword evidence="1 2" id="KW-0597">Phosphoprotein</keyword>
<dbReference type="OrthoDB" id="582170at2"/>
<evidence type="ECO:0000259" key="3">
    <source>
        <dbReference type="PROSITE" id="PS50110"/>
    </source>
</evidence>
<feature type="domain" description="Response regulatory" evidence="3">
    <location>
        <begin position="8"/>
        <end position="118"/>
    </location>
</feature>
<gene>
    <name evidence="4" type="ORF">EDC50_0524</name>
</gene>
<dbReference type="InterPro" id="IPR050595">
    <property type="entry name" value="Bact_response_regulator"/>
</dbReference>
<dbReference type="PANTHER" id="PTHR44591">
    <property type="entry name" value="STRESS RESPONSE REGULATOR PROTEIN 1"/>
    <property type="match status" value="1"/>
</dbReference>
<proteinExistence type="predicted"/>
<accession>A0A3N4VNC6</accession>
<sequence>MKPSGSPRVLIVEDESLLAMMLEDMLSDLGWEVAANVASVPEALQAIERGGFDLALLDVNIAGREVFPVADALQARGVPLVFITGYGEHGIREDLRGYPVVEKPFHSAQLVRTLHAAAFAGGERRADCRDLSI</sequence>
<protein>
    <submittedName>
        <fullName evidence="4">Response regulator receiver domain-containing protein</fullName>
    </submittedName>
</protein>
<name>A0A3N4VNC6_9GAMM</name>
<dbReference type="Gene3D" id="3.40.50.2300">
    <property type="match status" value="1"/>
</dbReference>
<comment type="caution">
    <text evidence="4">The sequence shown here is derived from an EMBL/GenBank/DDBJ whole genome shotgun (WGS) entry which is preliminary data.</text>
</comment>
<dbReference type="PANTHER" id="PTHR44591:SF24">
    <property type="entry name" value="PROTEIN-GLUTAMATE METHYLESTERASE_PROTEIN-GLUTAMINE GLUTAMINASE 1"/>
    <property type="match status" value="1"/>
</dbReference>
<dbReference type="EMBL" id="RKQN01000001">
    <property type="protein sequence ID" value="RPE81339.1"/>
    <property type="molecule type" value="Genomic_DNA"/>
</dbReference>
<dbReference type="InterPro" id="IPR011006">
    <property type="entry name" value="CheY-like_superfamily"/>
</dbReference>
<dbReference type="GO" id="GO:0000160">
    <property type="term" value="P:phosphorelay signal transduction system"/>
    <property type="evidence" value="ECO:0007669"/>
    <property type="project" value="InterPro"/>
</dbReference>
<dbReference type="AlphaFoldDB" id="A0A3N4VNC6"/>
<dbReference type="Proteomes" id="UP000269708">
    <property type="component" value="Unassembled WGS sequence"/>
</dbReference>
<evidence type="ECO:0000313" key="4">
    <source>
        <dbReference type="EMBL" id="RPE81339.1"/>
    </source>
</evidence>
<dbReference type="RefSeq" id="WP_123768904.1">
    <property type="nucleotide sequence ID" value="NZ_RKQN01000001.1"/>
</dbReference>
<evidence type="ECO:0000256" key="1">
    <source>
        <dbReference type="ARBA" id="ARBA00022553"/>
    </source>
</evidence>
<dbReference type="InterPro" id="IPR001789">
    <property type="entry name" value="Sig_transdc_resp-reg_receiver"/>
</dbReference>
<dbReference type="SUPFAM" id="SSF52172">
    <property type="entry name" value="CheY-like"/>
    <property type="match status" value="1"/>
</dbReference>
<organism evidence="4 5">
    <name type="scientific">Vulcaniibacterium tengchongense</name>
    <dbReference type="NCBI Taxonomy" id="1273429"/>
    <lineage>
        <taxon>Bacteria</taxon>
        <taxon>Pseudomonadati</taxon>
        <taxon>Pseudomonadota</taxon>
        <taxon>Gammaproteobacteria</taxon>
        <taxon>Lysobacterales</taxon>
        <taxon>Lysobacteraceae</taxon>
        <taxon>Vulcaniibacterium</taxon>
    </lineage>
</organism>
<keyword evidence="5" id="KW-1185">Reference proteome</keyword>
<dbReference type="SMART" id="SM00448">
    <property type="entry name" value="REC"/>
    <property type="match status" value="1"/>
</dbReference>
<evidence type="ECO:0000256" key="2">
    <source>
        <dbReference type="PROSITE-ProRule" id="PRU00169"/>
    </source>
</evidence>
<feature type="modified residue" description="4-aspartylphosphate" evidence="2">
    <location>
        <position position="58"/>
    </location>
</feature>